<evidence type="ECO:0000313" key="1">
    <source>
        <dbReference type="EMBL" id="ACV62626.1"/>
    </source>
</evidence>
<dbReference type="AlphaFoldDB" id="C8VX50"/>
<dbReference type="KEGG" id="dae:Dtox_1772"/>
<name>C8VX50_DESAS</name>
<dbReference type="Proteomes" id="UP000002217">
    <property type="component" value="Chromosome"/>
</dbReference>
<organism evidence="1 2">
    <name type="scientific">Desulfofarcimen acetoxidans (strain ATCC 49208 / DSM 771 / KCTC 5769 / VKM B-1644 / 5575)</name>
    <name type="common">Desulfotomaculum acetoxidans</name>
    <dbReference type="NCBI Taxonomy" id="485916"/>
    <lineage>
        <taxon>Bacteria</taxon>
        <taxon>Bacillati</taxon>
        <taxon>Bacillota</taxon>
        <taxon>Clostridia</taxon>
        <taxon>Eubacteriales</taxon>
        <taxon>Peptococcaceae</taxon>
        <taxon>Desulfofarcimen</taxon>
    </lineage>
</organism>
<gene>
    <name evidence="1" type="ordered locus">Dtox_1772</name>
</gene>
<dbReference type="RefSeq" id="WP_015757337.1">
    <property type="nucleotide sequence ID" value="NC_013216.1"/>
</dbReference>
<evidence type="ECO:0000313" key="2">
    <source>
        <dbReference type="Proteomes" id="UP000002217"/>
    </source>
</evidence>
<dbReference type="EMBL" id="CP001720">
    <property type="protein sequence ID" value="ACV62626.1"/>
    <property type="molecule type" value="Genomic_DNA"/>
</dbReference>
<proteinExistence type="predicted"/>
<dbReference type="HOGENOM" id="CLU_3079108_0_0_9"/>
<reference evidence="1 2" key="1">
    <citation type="journal article" date="2009" name="Stand. Genomic Sci.">
        <title>Complete genome sequence of Desulfotomaculum acetoxidans type strain (5575).</title>
        <authorList>
            <person name="Spring S."/>
            <person name="Lapidus A."/>
            <person name="Schroder M."/>
            <person name="Gleim D."/>
            <person name="Sims D."/>
            <person name="Meincke L."/>
            <person name="Glavina Del Rio T."/>
            <person name="Tice H."/>
            <person name="Copeland A."/>
            <person name="Cheng J.F."/>
            <person name="Lucas S."/>
            <person name="Chen F."/>
            <person name="Nolan M."/>
            <person name="Bruce D."/>
            <person name="Goodwin L."/>
            <person name="Pitluck S."/>
            <person name="Ivanova N."/>
            <person name="Mavromatis K."/>
            <person name="Mikhailova N."/>
            <person name="Pati A."/>
            <person name="Chen A."/>
            <person name="Palaniappan K."/>
            <person name="Land M."/>
            <person name="Hauser L."/>
            <person name="Chang Y.J."/>
            <person name="Jeffries C.D."/>
            <person name="Chain P."/>
            <person name="Saunders E."/>
            <person name="Brettin T."/>
            <person name="Detter J.C."/>
            <person name="Goker M."/>
            <person name="Bristow J."/>
            <person name="Eisen J.A."/>
            <person name="Markowitz V."/>
            <person name="Hugenholtz P."/>
            <person name="Kyrpides N.C."/>
            <person name="Klenk H.P."/>
            <person name="Han C."/>
        </authorList>
    </citation>
    <scope>NUCLEOTIDE SEQUENCE [LARGE SCALE GENOMIC DNA]</scope>
    <source>
        <strain evidence="2">ATCC 49208 / DSM 771 / VKM B-1644</strain>
    </source>
</reference>
<protein>
    <submittedName>
        <fullName evidence="1">Uncharacterized protein</fullName>
    </submittedName>
</protein>
<accession>C8VX50</accession>
<sequence>MTYKADFQKNSAVMTTPIGDYLVLKMISVYESGFSLTENFSLTEETGKEKNI</sequence>
<keyword evidence="2" id="KW-1185">Reference proteome</keyword>